<protein>
    <recommendedName>
        <fullName evidence="2">Toc75-like second POTRA domain-containing protein</fullName>
    </recommendedName>
</protein>
<dbReference type="Pfam" id="PF25280">
    <property type="entry name" value="POTRA2_Toc75"/>
    <property type="match status" value="1"/>
</dbReference>
<dbReference type="EMBL" id="RDQH01000331">
    <property type="protein sequence ID" value="RXH98108.1"/>
    <property type="molecule type" value="Genomic_DNA"/>
</dbReference>
<dbReference type="AlphaFoldDB" id="A0A498JQQ6"/>
<name>A0A498JQQ6_MALDO</name>
<gene>
    <name evidence="3" type="ORF">DVH24_010433</name>
</gene>
<evidence type="ECO:0000313" key="3">
    <source>
        <dbReference type="EMBL" id="RXH98108.1"/>
    </source>
</evidence>
<evidence type="ECO:0000256" key="1">
    <source>
        <dbReference type="SAM" id="MobiDB-lite"/>
    </source>
</evidence>
<evidence type="ECO:0000259" key="2">
    <source>
        <dbReference type="Pfam" id="PF25280"/>
    </source>
</evidence>
<keyword evidence="4" id="KW-1185">Reference proteome</keyword>
<evidence type="ECO:0000313" key="4">
    <source>
        <dbReference type="Proteomes" id="UP000290289"/>
    </source>
</evidence>
<accession>A0A498JQQ6</accession>
<dbReference type="Proteomes" id="UP000290289">
    <property type="component" value="Chromosome 5"/>
</dbReference>
<reference evidence="3 4" key="1">
    <citation type="submission" date="2018-10" db="EMBL/GenBank/DDBJ databases">
        <title>A high-quality apple genome assembly.</title>
        <authorList>
            <person name="Hu J."/>
        </authorList>
    </citation>
    <scope>NUCLEOTIDE SEQUENCE [LARGE SCALE GENOMIC DNA]</scope>
    <source>
        <strain evidence="4">cv. HFTH1</strain>
        <tissue evidence="3">Young leaf</tissue>
    </source>
</reference>
<feature type="region of interest" description="Disordered" evidence="1">
    <location>
        <begin position="143"/>
        <end position="165"/>
    </location>
</feature>
<dbReference type="InterPro" id="IPR057355">
    <property type="entry name" value="POTRA2_Toc75"/>
</dbReference>
<sequence>MGTVQDCRSGSASQAEKEEVDSRSIYVGNVDYHVLLRKSRRPFIPAAPFYPAFGYGRVPRFRRPWRKIPRVGLAWVTGQLCCPAQQAQWVQEIQGPRDLVLRSAAVEHRRHRRLVLHGIPQTLRRLHQSPVAKGARDLSQLRDVREDRFGREDHPNPDGTLGEKDYKRRTHRARPCLLPAPVQRELLLIVREQGKVVNFGNLSTKEVVCEVEDGDSDDLVHILDQGPLQIIGSSRDESRMLRWHSEAKRGMAKMEETNGRQGSRHSLMGLICHTRE</sequence>
<feature type="domain" description="Toc75-like second POTRA" evidence="2">
    <location>
        <begin position="163"/>
        <end position="196"/>
    </location>
</feature>
<proteinExistence type="predicted"/>
<organism evidence="3 4">
    <name type="scientific">Malus domestica</name>
    <name type="common">Apple</name>
    <name type="synonym">Pyrus malus</name>
    <dbReference type="NCBI Taxonomy" id="3750"/>
    <lineage>
        <taxon>Eukaryota</taxon>
        <taxon>Viridiplantae</taxon>
        <taxon>Streptophyta</taxon>
        <taxon>Embryophyta</taxon>
        <taxon>Tracheophyta</taxon>
        <taxon>Spermatophyta</taxon>
        <taxon>Magnoliopsida</taxon>
        <taxon>eudicotyledons</taxon>
        <taxon>Gunneridae</taxon>
        <taxon>Pentapetalae</taxon>
        <taxon>rosids</taxon>
        <taxon>fabids</taxon>
        <taxon>Rosales</taxon>
        <taxon>Rosaceae</taxon>
        <taxon>Amygdaloideae</taxon>
        <taxon>Maleae</taxon>
        <taxon>Malus</taxon>
    </lineage>
</organism>
<comment type="caution">
    <text evidence="3">The sequence shown here is derived from an EMBL/GenBank/DDBJ whole genome shotgun (WGS) entry which is preliminary data.</text>
</comment>